<accession>A0A5C3N693</accession>
<proteinExistence type="predicted"/>
<dbReference type="Pfam" id="PF00106">
    <property type="entry name" value="adh_short"/>
    <property type="match status" value="1"/>
</dbReference>
<evidence type="ECO:0008006" key="3">
    <source>
        <dbReference type="Google" id="ProtNLM"/>
    </source>
</evidence>
<dbReference type="EMBL" id="ML213508">
    <property type="protein sequence ID" value="TFK52712.1"/>
    <property type="molecule type" value="Genomic_DNA"/>
</dbReference>
<dbReference type="OrthoDB" id="447842at2759"/>
<keyword evidence="2" id="KW-1185">Reference proteome</keyword>
<dbReference type="InterPro" id="IPR036291">
    <property type="entry name" value="NAD(P)-bd_dom_sf"/>
</dbReference>
<sequence length="178" mass="19349">MSNRKSSQKTVNVPPATRRHIANGSLLSLTSVLLPGLNRLYAWWSSAINYVNYGFLDLFLGGFPPTYHTRPRPREGYKPAVFVTGAHDGIGRAIAFTLAESGWTVFAGVRKADDVWDLSRLFEEYTNALKSSSGNKEALGSLAPIVCDVLDQSSIQSAVGEVTSSTAADWKAKPLWAS</sequence>
<dbReference type="AlphaFoldDB" id="A0A5C3N693"/>
<dbReference type="Proteomes" id="UP000305948">
    <property type="component" value="Unassembled WGS sequence"/>
</dbReference>
<organism evidence="1 2">
    <name type="scientific">Heliocybe sulcata</name>
    <dbReference type="NCBI Taxonomy" id="5364"/>
    <lineage>
        <taxon>Eukaryota</taxon>
        <taxon>Fungi</taxon>
        <taxon>Dikarya</taxon>
        <taxon>Basidiomycota</taxon>
        <taxon>Agaricomycotina</taxon>
        <taxon>Agaricomycetes</taxon>
        <taxon>Gloeophyllales</taxon>
        <taxon>Gloeophyllaceae</taxon>
        <taxon>Heliocybe</taxon>
    </lineage>
</organism>
<dbReference type="Gene3D" id="3.40.50.720">
    <property type="entry name" value="NAD(P)-binding Rossmann-like Domain"/>
    <property type="match status" value="1"/>
</dbReference>
<evidence type="ECO:0000313" key="1">
    <source>
        <dbReference type="EMBL" id="TFK52712.1"/>
    </source>
</evidence>
<evidence type="ECO:0000313" key="2">
    <source>
        <dbReference type="Proteomes" id="UP000305948"/>
    </source>
</evidence>
<dbReference type="InterPro" id="IPR002347">
    <property type="entry name" value="SDR_fam"/>
</dbReference>
<dbReference type="SUPFAM" id="SSF51735">
    <property type="entry name" value="NAD(P)-binding Rossmann-fold domains"/>
    <property type="match status" value="1"/>
</dbReference>
<reference evidence="1 2" key="1">
    <citation type="journal article" date="2019" name="Nat. Ecol. Evol.">
        <title>Megaphylogeny resolves global patterns of mushroom evolution.</title>
        <authorList>
            <person name="Varga T."/>
            <person name="Krizsan K."/>
            <person name="Foldi C."/>
            <person name="Dima B."/>
            <person name="Sanchez-Garcia M."/>
            <person name="Sanchez-Ramirez S."/>
            <person name="Szollosi G.J."/>
            <person name="Szarkandi J.G."/>
            <person name="Papp V."/>
            <person name="Albert L."/>
            <person name="Andreopoulos W."/>
            <person name="Angelini C."/>
            <person name="Antonin V."/>
            <person name="Barry K.W."/>
            <person name="Bougher N.L."/>
            <person name="Buchanan P."/>
            <person name="Buyck B."/>
            <person name="Bense V."/>
            <person name="Catcheside P."/>
            <person name="Chovatia M."/>
            <person name="Cooper J."/>
            <person name="Damon W."/>
            <person name="Desjardin D."/>
            <person name="Finy P."/>
            <person name="Geml J."/>
            <person name="Haridas S."/>
            <person name="Hughes K."/>
            <person name="Justo A."/>
            <person name="Karasinski D."/>
            <person name="Kautmanova I."/>
            <person name="Kiss B."/>
            <person name="Kocsube S."/>
            <person name="Kotiranta H."/>
            <person name="LaButti K.M."/>
            <person name="Lechner B.E."/>
            <person name="Liimatainen K."/>
            <person name="Lipzen A."/>
            <person name="Lukacs Z."/>
            <person name="Mihaltcheva S."/>
            <person name="Morgado L.N."/>
            <person name="Niskanen T."/>
            <person name="Noordeloos M.E."/>
            <person name="Ohm R.A."/>
            <person name="Ortiz-Santana B."/>
            <person name="Ovrebo C."/>
            <person name="Racz N."/>
            <person name="Riley R."/>
            <person name="Savchenko A."/>
            <person name="Shiryaev A."/>
            <person name="Soop K."/>
            <person name="Spirin V."/>
            <person name="Szebenyi C."/>
            <person name="Tomsovsky M."/>
            <person name="Tulloss R.E."/>
            <person name="Uehling J."/>
            <person name="Grigoriev I.V."/>
            <person name="Vagvolgyi C."/>
            <person name="Papp T."/>
            <person name="Martin F.M."/>
            <person name="Miettinen O."/>
            <person name="Hibbett D.S."/>
            <person name="Nagy L.G."/>
        </authorList>
    </citation>
    <scope>NUCLEOTIDE SEQUENCE [LARGE SCALE GENOMIC DNA]</scope>
    <source>
        <strain evidence="1 2">OMC1185</strain>
    </source>
</reference>
<name>A0A5C3N693_9AGAM</name>
<protein>
    <recommendedName>
        <fullName evidence="3">NAD(P)-binding protein</fullName>
    </recommendedName>
</protein>
<gene>
    <name evidence="1" type="ORF">OE88DRAFT_1656237</name>
</gene>
<dbReference type="STRING" id="5364.A0A5C3N693"/>